<organism evidence="1 2">
    <name type="scientific">Cotesia congregata</name>
    <name type="common">Parasitoid wasp</name>
    <name type="synonym">Apanteles congregatus</name>
    <dbReference type="NCBI Taxonomy" id="51543"/>
    <lineage>
        <taxon>Eukaryota</taxon>
        <taxon>Metazoa</taxon>
        <taxon>Ecdysozoa</taxon>
        <taxon>Arthropoda</taxon>
        <taxon>Hexapoda</taxon>
        <taxon>Insecta</taxon>
        <taxon>Pterygota</taxon>
        <taxon>Neoptera</taxon>
        <taxon>Endopterygota</taxon>
        <taxon>Hymenoptera</taxon>
        <taxon>Apocrita</taxon>
        <taxon>Ichneumonoidea</taxon>
        <taxon>Braconidae</taxon>
        <taxon>Microgastrinae</taxon>
        <taxon>Cotesia</taxon>
    </lineage>
</organism>
<accession>A0A8J2HJ20</accession>
<feature type="non-terminal residue" evidence="1">
    <location>
        <position position="66"/>
    </location>
</feature>
<evidence type="ECO:0000313" key="2">
    <source>
        <dbReference type="Proteomes" id="UP000786811"/>
    </source>
</evidence>
<name>A0A8J2HJ20_COTCN</name>
<sequence>MKIKTFEHSFYCPSRRRNNSICLKLVNLLRSVCHRFKIKQNFLLNQAPSGPTGSFQNTLAVLRRAG</sequence>
<protein>
    <submittedName>
        <fullName evidence="1">Uncharacterized protein</fullName>
    </submittedName>
</protein>
<gene>
    <name evidence="1" type="ORF">HICCMSTLAB_LOCUS8809</name>
</gene>
<dbReference type="AlphaFoldDB" id="A0A8J2HJ20"/>
<reference evidence="1" key="1">
    <citation type="submission" date="2021-04" db="EMBL/GenBank/DDBJ databases">
        <authorList>
            <person name="Chebbi M.A.C M."/>
        </authorList>
    </citation>
    <scope>NUCLEOTIDE SEQUENCE</scope>
</reference>
<dbReference type="EMBL" id="CAJNRD030001121">
    <property type="protein sequence ID" value="CAG5097653.1"/>
    <property type="molecule type" value="Genomic_DNA"/>
</dbReference>
<dbReference type="Proteomes" id="UP000786811">
    <property type="component" value="Unassembled WGS sequence"/>
</dbReference>
<proteinExistence type="predicted"/>
<evidence type="ECO:0000313" key="1">
    <source>
        <dbReference type="EMBL" id="CAG5097653.1"/>
    </source>
</evidence>
<comment type="caution">
    <text evidence="1">The sequence shown here is derived from an EMBL/GenBank/DDBJ whole genome shotgun (WGS) entry which is preliminary data.</text>
</comment>
<keyword evidence="2" id="KW-1185">Reference proteome</keyword>